<name>A0A1Q9D2Q3_SYMMI</name>
<feature type="region of interest" description="Disordered" evidence="1">
    <location>
        <begin position="1"/>
        <end position="33"/>
    </location>
</feature>
<evidence type="ECO:0000313" key="3">
    <source>
        <dbReference type="Proteomes" id="UP000186817"/>
    </source>
</evidence>
<dbReference type="AlphaFoldDB" id="A0A1Q9D2Q3"/>
<dbReference type="EMBL" id="LSRX01000760">
    <property type="protein sequence ID" value="OLP89436.1"/>
    <property type="molecule type" value="Genomic_DNA"/>
</dbReference>
<proteinExistence type="predicted"/>
<comment type="caution">
    <text evidence="2">The sequence shown here is derived from an EMBL/GenBank/DDBJ whole genome shotgun (WGS) entry which is preliminary data.</text>
</comment>
<protein>
    <submittedName>
        <fullName evidence="2">Uncharacterized protein</fullName>
    </submittedName>
</protein>
<feature type="compositionally biased region" description="Basic and acidic residues" evidence="1">
    <location>
        <begin position="1"/>
        <end position="11"/>
    </location>
</feature>
<organism evidence="2 3">
    <name type="scientific">Symbiodinium microadriaticum</name>
    <name type="common">Dinoflagellate</name>
    <name type="synonym">Zooxanthella microadriatica</name>
    <dbReference type="NCBI Taxonomy" id="2951"/>
    <lineage>
        <taxon>Eukaryota</taxon>
        <taxon>Sar</taxon>
        <taxon>Alveolata</taxon>
        <taxon>Dinophyceae</taxon>
        <taxon>Suessiales</taxon>
        <taxon>Symbiodiniaceae</taxon>
        <taxon>Symbiodinium</taxon>
    </lineage>
</organism>
<sequence length="66" mass="7761">MQQTEYRDMQKKHPYSWHGTKPPPTPKMEAPLLRARSDPCLEASEESDPLMQRLSKLERTFSCDVR</sequence>
<evidence type="ECO:0000256" key="1">
    <source>
        <dbReference type="SAM" id="MobiDB-lite"/>
    </source>
</evidence>
<reference evidence="2 3" key="1">
    <citation type="submission" date="2016-02" db="EMBL/GenBank/DDBJ databases">
        <title>Genome analysis of coral dinoflagellate symbionts highlights evolutionary adaptations to a symbiotic lifestyle.</title>
        <authorList>
            <person name="Aranda M."/>
            <person name="Li Y."/>
            <person name="Liew Y.J."/>
            <person name="Baumgarten S."/>
            <person name="Simakov O."/>
            <person name="Wilson M."/>
            <person name="Piel J."/>
            <person name="Ashoor H."/>
            <person name="Bougouffa S."/>
            <person name="Bajic V.B."/>
            <person name="Ryu T."/>
            <person name="Ravasi T."/>
            <person name="Bayer T."/>
            <person name="Micklem G."/>
            <person name="Kim H."/>
            <person name="Bhak J."/>
            <person name="Lajeunesse T.C."/>
            <person name="Voolstra C.R."/>
        </authorList>
    </citation>
    <scope>NUCLEOTIDE SEQUENCE [LARGE SCALE GENOMIC DNA]</scope>
    <source>
        <strain evidence="2 3">CCMP2467</strain>
    </source>
</reference>
<gene>
    <name evidence="2" type="ORF">AK812_SmicGene29089</name>
</gene>
<keyword evidence="3" id="KW-1185">Reference proteome</keyword>
<dbReference type="Proteomes" id="UP000186817">
    <property type="component" value="Unassembled WGS sequence"/>
</dbReference>
<evidence type="ECO:0000313" key="2">
    <source>
        <dbReference type="EMBL" id="OLP89436.1"/>
    </source>
</evidence>
<accession>A0A1Q9D2Q3</accession>